<keyword evidence="1 3" id="KW-0378">Hydrolase</keyword>
<sequence length="316" mass="34885">MTDLTFPKISGFGSVHGVPSLPRGFTDVFESYNVPTGEIKLHAVIGGEGPPLLLLGGWPQNWYIWREVMLPLAKHYTLVVPDPRGLGISEKPEGGYDTGTMGRDLFGLMTALGHDRFAMVGHDCGMWVGYAMAADQPDRISRIALGEAIIPGVAVSPPLISDDRQLSDFLWHNNFCRVRGINEALVAGREEIFFDYQFTKIPVPNPIPAEVRAFYIDLIKRDRATLRASFEYYRAIDEDIPANHARMKTMLNMPVLGFAGELACAGAVEDQLSRVAQNVNCNIIPDCGHFVPEETPDALLALLTPFLEPYRVEANG</sequence>
<dbReference type="RefSeq" id="WP_276651246.1">
    <property type="nucleotide sequence ID" value="NZ_DOOG01000027.1"/>
</dbReference>
<dbReference type="GO" id="GO:0016787">
    <property type="term" value="F:hydrolase activity"/>
    <property type="evidence" value="ECO:0007669"/>
    <property type="project" value="UniProtKB-KW"/>
</dbReference>
<evidence type="ECO:0000313" key="3">
    <source>
        <dbReference type="EMBL" id="HBU96821.1"/>
    </source>
</evidence>
<dbReference type="EMBL" id="DOOG01000027">
    <property type="protein sequence ID" value="HBU96821.1"/>
    <property type="molecule type" value="Genomic_DNA"/>
</dbReference>
<dbReference type="PRINTS" id="PR00412">
    <property type="entry name" value="EPOXHYDRLASE"/>
</dbReference>
<dbReference type="Proteomes" id="UP000264179">
    <property type="component" value="Unassembled WGS sequence"/>
</dbReference>
<dbReference type="PANTHER" id="PTHR43329">
    <property type="entry name" value="EPOXIDE HYDROLASE"/>
    <property type="match status" value="1"/>
</dbReference>
<dbReference type="AlphaFoldDB" id="A0A358HNT0"/>
<feature type="domain" description="AB hydrolase-1" evidence="2">
    <location>
        <begin position="50"/>
        <end position="153"/>
    </location>
</feature>
<name>A0A358HNT0_9PROT</name>
<evidence type="ECO:0000259" key="2">
    <source>
        <dbReference type="Pfam" id="PF00561"/>
    </source>
</evidence>
<gene>
    <name evidence="3" type="ORF">DEF21_02795</name>
    <name evidence="4" type="ORF">DHR80_15080</name>
</gene>
<reference evidence="5 6" key="1">
    <citation type="journal article" date="2018" name="Nat. Biotechnol.">
        <title>A standardized bacterial taxonomy based on genome phylogeny substantially revises the tree of life.</title>
        <authorList>
            <person name="Parks D.H."/>
            <person name="Chuvochina M."/>
            <person name="Waite D.W."/>
            <person name="Rinke C."/>
            <person name="Skarshewski A."/>
            <person name="Chaumeil P.A."/>
            <person name="Hugenholtz P."/>
        </authorList>
    </citation>
    <scope>NUCLEOTIDE SEQUENCE [LARGE SCALE GENOMIC DNA]</scope>
    <source>
        <strain evidence="3">UBA8707</strain>
        <strain evidence="4">UBA9881</strain>
    </source>
</reference>
<evidence type="ECO:0000256" key="1">
    <source>
        <dbReference type="ARBA" id="ARBA00022801"/>
    </source>
</evidence>
<dbReference type="SUPFAM" id="SSF53474">
    <property type="entry name" value="alpha/beta-Hydrolases"/>
    <property type="match status" value="1"/>
</dbReference>
<evidence type="ECO:0000313" key="5">
    <source>
        <dbReference type="Proteomes" id="UP000264179"/>
    </source>
</evidence>
<accession>A0A358HNT0</accession>
<proteinExistence type="predicted"/>
<organism evidence="3 6">
    <name type="scientific">Thalassospira lucentensis</name>
    <dbReference type="NCBI Taxonomy" id="168935"/>
    <lineage>
        <taxon>Bacteria</taxon>
        <taxon>Pseudomonadati</taxon>
        <taxon>Pseudomonadota</taxon>
        <taxon>Alphaproteobacteria</taxon>
        <taxon>Rhodospirillales</taxon>
        <taxon>Thalassospiraceae</taxon>
        <taxon>Thalassospira</taxon>
    </lineage>
</organism>
<protein>
    <submittedName>
        <fullName evidence="3">Alpha/beta hydrolase</fullName>
    </submittedName>
</protein>
<dbReference type="InterPro" id="IPR000639">
    <property type="entry name" value="Epox_hydrolase-like"/>
</dbReference>
<dbReference type="Pfam" id="PF00561">
    <property type="entry name" value="Abhydrolase_1"/>
    <property type="match status" value="1"/>
</dbReference>
<dbReference type="EMBL" id="DPOP01000119">
    <property type="protein sequence ID" value="HCW68490.1"/>
    <property type="molecule type" value="Genomic_DNA"/>
</dbReference>
<dbReference type="Gene3D" id="3.40.50.1820">
    <property type="entry name" value="alpha/beta hydrolase"/>
    <property type="match status" value="1"/>
</dbReference>
<dbReference type="InterPro" id="IPR000073">
    <property type="entry name" value="AB_hydrolase_1"/>
</dbReference>
<dbReference type="Proteomes" id="UP000264753">
    <property type="component" value="Unassembled WGS sequence"/>
</dbReference>
<comment type="caution">
    <text evidence="3">The sequence shown here is derived from an EMBL/GenBank/DDBJ whole genome shotgun (WGS) entry which is preliminary data.</text>
</comment>
<evidence type="ECO:0000313" key="4">
    <source>
        <dbReference type="EMBL" id="HCW68490.1"/>
    </source>
</evidence>
<evidence type="ECO:0000313" key="6">
    <source>
        <dbReference type="Proteomes" id="UP000264753"/>
    </source>
</evidence>
<dbReference type="InterPro" id="IPR029058">
    <property type="entry name" value="AB_hydrolase_fold"/>
</dbReference>